<dbReference type="AlphaFoldDB" id="A0A0D0C863"/>
<accession>A0A0D0C863</accession>
<name>A0A0D0C863_9AGAM</name>
<reference evidence="3" key="2">
    <citation type="submission" date="2015-01" db="EMBL/GenBank/DDBJ databases">
        <title>Evolutionary Origins and Diversification of the Mycorrhizal Mutualists.</title>
        <authorList>
            <consortium name="DOE Joint Genome Institute"/>
            <consortium name="Mycorrhizal Genomics Consortium"/>
            <person name="Kohler A."/>
            <person name="Kuo A."/>
            <person name="Nagy L.G."/>
            <person name="Floudas D."/>
            <person name="Copeland A."/>
            <person name="Barry K.W."/>
            <person name="Cichocki N."/>
            <person name="Veneault-Fourrey C."/>
            <person name="LaButti K."/>
            <person name="Lindquist E.A."/>
            <person name="Lipzen A."/>
            <person name="Lundell T."/>
            <person name="Morin E."/>
            <person name="Murat C."/>
            <person name="Riley R."/>
            <person name="Ohm R."/>
            <person name="Sun H."/>
            <person name="Tunlid A."/>
            <person name="Henrissat B."/>
            <person name="Grigoriev I.V."/>
            <person name="Hibbett D.S."/>
            <person name="Martin F."/>
        </authorList>
    </citation>
    <scope>NUCLEOTIDE SEQUENCE [LARGE SCALE GENOMIC DNA]</scope>
    <source>
        <strain evidence="3">Ve08.2h10</strain>
    </source>
</reference>
<dbReference type="OrthoDB" id="2685482at2759"/>
<organism evidence="2 3">
    <name type="scientific">Paxillus rubicundulus Ve08.2h10</name>
    <dbReference type="NCBI Taxonomy" id="930991"/>
    <lineage>
        <taxon>Eukaryota</taxon>
        <taxon>Fungi</taxon>
        <taxon>Dikarya</taxon>
        <taxon>Basidiomycota</taxon>
        <taxon>Agaricomycotina</taxon>
        <taxon>Agaricomycetes</taxon>
        <taxon>Agaricomycetidae</taxon>
        <taxon>Boletales</taxon>
        <taxon>Paxilineae</taxon>
        <taxon>Paxillaceae</taxon>
        <taxon>Paxillus</taxon>
    </lineage>
</organism>
<dbReference type="InParanoid" id="A0A0D0C863"/>
<dbReference type="HOGENOM" id="CLU_083382_0_0_1"/>
<feature type="compositionally biased region" description="Basic residues" evidence="1">
    <location>
        <begin position="72"/>
        <end position="82"/>
    </location>
</feature>
<proteinExistence type="predicted"/>
<keyword evidence="3" id="KW-1185">Reference proteome</keyword>
<evidence type="ECO:0000313" key="2">
    <source>
        <dbReference type="EMBL" id="KIK71828.1"/>
    </source>
</evidence>
<dbReference type="Proteomes" id="UP000054538">
    <property type="component" value="Unassembled WGS sequence"/>
</dbReference>
<evidence type="ECO:0000313" key="3">
    <source>
        <dbReference type="Proteomes" id="UP000054538"/>
    </source>
</evidence>
<feature type="compositionally biased region" description="Acidic residues" evidence="1">
    <location>
        <begin position="92"/>
        <end position="107"/>
    </location>
</feature>
<gene>
    <name evidence="2" type="ORF">PAXRUDRAFT_22775</name>
</gene>
<feature type="compositionally biased region" description="Basic and acidic residues" evidence="1">
    <location>
        <begin position="119"/>
        <end position="133"/>
    </location>
</feature>
<feature type="region of interest" description="Disordered" evidence="1">
    <location>
        <begin position="51"/>
        <end position="166"/>
    </location>
</feature>
<feature type="compositionally biased region" description="Polar residues" evidence="1">
    <location>
        <begin position="144"/>
        <end position="166"/>
    </location>
</feature>
<evidence type="ECO:0000256" key="1">
    <source>
        <dbReference type="SAM" id="MobiDB-lite"/>
    </source>
</evidence>
<reference evidence="2 3" key="1">
    <citation type="submission" date="2014-04" db="EMBL/GenBank/DDBJ databases">
        <authorList>
            <consortium name="DOE Joint Genome Institute"/>
            <person name="Kuo A."/>
            <person name="Kohler A."/>
            <person name="Jargeat P."/>
            <person name="Nagy L.G."/>
            <person name="Floudas D."/>
            <person name="Copeland A."/>
            <person name="Barry K.W."/>
            <person name="Cichocki N."/>
            <person name="Veneault-Fourrey C."/>
            <person name="LaButti K."/>
            <person name="Lindquist E.A."/>
            <person name="Lipzen A."/>
            <person name="Lundell T."/>
            <person name="Morin E."/>
            <person name="Murat C."/>
            <person name="Sun H."/>
            <person name="Tunlid A."/>
            <person name="Henrissat B."/>
            <person name="Grigoriev I.V."/>
            <person name="Hibbett D.S."/>
            <person name="Martin F."/>
            <person name="Nordberg H.P."/>
            <person name="Cantor M.N."/>
            <person name="Hua S.X."/>
        </authorList>
    </citation>
    <scope>NUCLEOTIDE SEQUENCE [LARGE SCALE GENOMIC DNA]</scope>
    <source>
        <strain evidence="2 3">Ve08.2h10</strain>
    </source>
</reference>
<dbReference type="EMBL" id="KN831604">
    <property type="protein sequence ID" value="KIK71828.1"/>
    <property type="molecule type" value="Genomic_DNA"/>
</dbReference>
<protein>
    <submittedName>
        <fullName evidence="2">Uncharacterized protein</fullName>
    </submittedName>
</protein>
<sequence>RASRVKDGAVPWVQISTQRSDYISWKYLPQGAKLREPSKLQKKEVRSLKWRGVTGSCRDPVEVDSDEEGASRKRTAAKGKRKAAPDHHPTDTEESEDDQGGPTDEEPSDVRQEPGAGSEHVDMGKQARDRGLDDEGSEEEEVNGQMQTRSEAVSNPKDSSMHQANK</sequence>
<feature type="non-terminal residue" evidence="2">
    <location>
        <position position="166"/>
    </location>
</feature>